<name>A0A383WGJ4_TETOB</name>
<proteinExistence type="predicted"/>
<dbReference type="EMBL" id="FNXT01001243">
    <property type="protein sequence ID" value="SZX75846.1"/>
    <property type="molecule type" value="Genomic_DNA"/>
</dbReference>
<organism evidence="1 2">
    <name type="scientific">Tetradesmus obliquus</name>
    <name type="common">Green alga</name>
    <name type="synonym">Acutodesmus obliquus</name>
    <dbReference type="NCBI Taxonomy" id="3088"/>
    <lineage>
        <taxon>Eukaryota</taxon>
        <taxon>Viridiplantae</taxon>
        <taxon>Chlorophyta</taxon>
        <taxon>core chlorophytes</taxon>
        <taxon>Chlorophyceae</taxon>
        <taxon>CS clade</taxon>
        <taxon>Sphaeropleales</taxon>
        <taxon>Scenedesmaceae</taxon>
        <taxon>Tetradesmus</taxon>
    </lineage>
</organism>
<gene>
    <name evidence="1" type="ORF">BQ4739_LOCUS16190</name>
</gene>
<dbReference type="AlphaFoldDB" id="A0A383WGJ4"/>
<dbReference type="OrthoDB" id="5511684at2759"/>
<sequence>MAPVGNPSLYMRFFGLVENYPLYAVLGIACGLAAYTPIKHLMSAADIALDPAARYYGDNLASSGRYLEKARHYYDMNMPCNAVSHIKNGVIQVMPMVGVPQRPIVGDGVNFPARWQPRIPDSGTMSTIPLPGPQ</sequence>
<dbReference type="Proteomes" id="UP000256970">
    <property type="component" value="Unassembled WGS sequence"/>
</dbReference>
<evidence type="ECO:0000313" key="1">
    <source>
        <dbReference type="EMBL" id="SZX75846.1"/>
    </source>
</evidence>
<protein>
    <submittedName>
        <fullName evidence="1">Uncharacterized protein</fullName>
    </submittedName>
</protein>
<reference evidence="1 2" key="1">
    <citation type="submission" date="2016-10" db="EMBL/GenBank/DDBJ databases">
        <authorList>
            <person name="Cai Z."/>
        </authorList>
    </citation>
    <scope>NUCLEOTIDE SEQUENCE [LARGE SCALE GENOMIC DNA]</scope>
</reference>
<accession>A0A383WGJ4</accession>
<keyword evidence="2" id="KW-1185">Reference proteome</keyword>
<evidence type="ECO:0000313" key="2">
    <source>
        <dbReference type="Proteomes" id="UP000256970"/>
    </source>
</evidence>